<dbReference type="Proteomes" id="UP000307756">
    <property type="component" value="Unassembled WGS sequence"/>
</dbReference>
<comment type="caution">
    <text evidence="2">The sequence shown here is derived from an EMBL/GenBank/DDBJ whole genome shotgun (WGS) entry which is preliminary data.</text>
</comment>
<reference evidence="2 3" key="1">
    <citation type="journal article" date="2011" name="J. Microbiol.">
        <title>Bacillus kyonggiensis sp. nov., isolated from soil of a lettuce field.</title>
        <authorList>
            <person name="Dong K."/>
            <person name="Lee S."/>
        </authorList>
    </citation>
    <scope>NUCLEOTIDE SEQUENCE [LARGE SCALE GENOMIC DNA]</scope>
    <source>
        <strain evidence="2 3">NB22</strain>
    </source>
</reference>
<accession>A0A4V5P156</accession>
<sequence>MKLNTVKGKIVAGVVTVGLVSGVGAAFASTDIGAQLQSWYNGKFTSSAASMEKPLTDYVASKAGYIYSEGTKMVNGAKGAINGTRDTEKADSEATISNSADERIDALVEKKGIIFDGIDDQFDSIKGYALTLLDQLAAEGERQADNYLKGVTNSTGTAAVNDVNDHLTNVKNDAVGELNAEIAKAKTELLGELENQKNLTVGELKAAVDAKIAEVKSVLEGKLAGYVSAQQTLIQQKAADLEAAAETELDSAVATGFQN</sequence>
<dbReference type="OrthoDB" id="2437506at2"/>
<keyword evidence="3" id="KW-1185">Reference proteome</keyword>
<gene>
    <name evidence="2" type="ORF">FA727_12185</name>
</gene>
<keyword evidence="1" id="KW-0732">Signal</keyword>
<evidence type="ECO:0000256" key="1">
    <source>
        <dbReference type="SAM" id="SignalP"/>
    </source>
</evidence>
<proteinExistence type="predicted"/>
<evidence type="ECO:0000313" key="2">
    <source>
        <dbReference type="EMBL" id="TKC16820.1"/>
    </source>
</evidence>
<dbReference type="EMBL" id="SWBM01000002">
    <property type="protein sequence ID" value="TKC16820.1"/>
    <property type="molecule type" value="Genomic_DNA"/>
</dbReference>
<protein>
    <submittedName>
        <fullName evidence="2">Uncharacterized protein</fullName>
    </submittedName>
</protein>
<feature type="chain" id="PRO_5020205156" evidence="1">
    <location>
        <begin position="29"/>
        <end position="259"/>
    </location>
</feature>
<name>A0A4V5P156_9BACI</name>
<feature type="signal peptide" evidence="1">
    <location>
        <begin position="1"/>
        <end position="28"/>
    </location>
</feature>
<dbReference type="RefSeq" id="WP_136831226.1">
    <property type="nucleotide sequence ID" value="NZ_SWBM01000002.1"/>
</dbReference>
<evidence type="ECO:0000313" key="3">
    <source>
        <dbReference type="Proteomes" id="UP000307756"/>
    </source>
</evidence>
<dbReference type="AlphaFoldDB" id="A0A4V5P156"/>
<organism evidence="2 3">
    <name type="scientific">Robertmurraya kyonggiensis</name>
    <dbReference type="NCBI Taxonomy" id="1037680"/>
    <lineage>
        <taxon>Bacteria</taxon>
        <taxon>Bacillati</taxon>
        <taxon>Bacillota</taxon>
        <taxon>Bacilli</taxon>
        <taxon>Bacillales</taxon>
        <taxon>Bacillaceae</taxon>
        <taxon>Robertmurraya</taxon>
    </lineage>
</organism>